<sequence length="574" mass="61066">MPSPLTRRFWSPTMTAGVLILAALILTALLAPPLLRADADTLTADAALGPSSGHWLGTDDFGRDILARALTATRLTLTMTAGAAGISVLAGITIGLAIWLSTHRVREAALRLLETAVAYPSLIFALVIAAILEPSPTSAVLAIGIAGIPSFARITANLASSISHSDYVVTARLLGVSPLRIALRHMLPNMAEPLLILSATVFALALVEISALSFIGLGVQSPDYDFGRLLNDSLDSLYTQPLTTVGPSAMIVLTGLSIMLIGDAMASHADPRGQRRRASRKPERHPTVTVPAGDTALVRVENLRIALPGGPELVKGVSFGIEPGEVVALVGESGSGKSLTAMCVAGLPSDELDVRADTLRIGDMNLLARPNKSRLAQDVGIIYQDPGSTFNPSLRLGGQLTEVLRTHLKMGRGQARRKMAEALASVEITQPQQRLRQHPHELSGGMRQRAMIAASMATKPKLLIADEPTTALDVTVQAEVLRQFRRIHRHEGTAMLFISHDLAVVEELCDTVLVMQHGLIVERLTAAQLRHRDVTHPYTQSLLAAIPTLDLAPATVGAGSAFQEGSMLQEGNTR</sequence>
<keyword evidence="10" id="KW-0067">ATP-binding</keyword>
<dbReference type="Proteomes" id="UP001500752">
    <property type="component" value="Unassembled WGS sequence"/>
</dbReference>
<keyword evidence="9" id="KW-0547">Nucleotide-binding</keyword>
<evidence type="ECO:0000313" key="18">
    <source>
        <dbReference type="Proteomes" id="UP001500752"/>
    </source>
</evidence>
<comment type="caution">
    <text evidence="17">The sequence shown here is derived from an EMBL/GenBank/DDBJ whole genome shotgun (WGS) entry which is preliminary data.</text>
</comment>
<keyword evidence="18" id="KW-1185">Reference proteome</keyword>
<keyword evidence="11 13" id="KW-1133">Transmembrane helix</keyword>
<protein>
    <submittedName>
        <fullName evidence="17">Dipeptide/oligopeptide/nickel ABC transporter permease/ATP-binding protein</fullName>
    </submittedName>
</protein>
<evidence type="ECO:0000256" key="9">
    <source>
        <dbReference type="ARBA" id="ARBA00022741"/>
    </source>
</evidence>
<dbReference type="InterPro" id="IPR003439">
    <property type="entry name" value="ABC_transporter-like_ATP-bd"/>
</dbReference>
<feature type="transmembrane region" description="Helical" evidence="13">
    <location>
        <begin position="112"/>
        <end position="132"/>
    </location>
</feature>
<evidence type="ECO:0000256" key="13">
    <source>
        <dbReference type="RuleBase" id="RU363032"/>
    </source>
</evidence>
<evidence type="ECO:0000259" key="16">
    <source>
        <dbReference type="PROSITE" id="PS50928"/>
    </source>
</evidence>
<dbReference type="InterPro" id="IPR027417">
    <property type="entry name" value="P-loop_NTPase"/>
</dbReference>
<evidence type="ECO:0000256" key="7">
    <source>
        <dbReference type="ARBA" id="ARBA00022519"/>
    </source>
</evidence>
<evidence type="ECO:0000256" key="12">
    <source>
        <dbReference type="ARBA" id="ARBA00023136"/>
    </source>
</evidence>
<comment type="similarity">
    <text evidence="4">Belongs to the ABC transporter superfamily.</text>
</comment>
<dbReference type="Gene3D" id="1.10.3720.10">
    <property type="entry name" value="MetI-like"/>
    <property type="match status" value="1"/>
</dbReference>
<dbReference type="PROSITE" id="PS50928">
    <property type="entry name" value="ABC_TM1"/>
    <property type="match status" value="1"/>
</dbReference>
<comment type="subcellular location">
    <subcellularLocation>
        <location evidence="3">Cell inner membrane</location>
    </subcellularLocation>
    <subcellularLocation>
        <location evidence="13">Cell membrane</location>
        <topology evidence="13">Multi-pass membrane protein</topology>
    </subcellularLocation>
    <subcellularLocation>
        <location evidence="2">Cell membrane</location>
        <topology evidence="2">Peripheral membrane protein</topology>
    </subcellularLocation>
    <subcellularLocation>
        <location evidence="1">Membrane</location>
        <topology evidence="1">Multi-pass membrane protein</topology>
    </subcellularLocation>
</comment>
<evidence type="ECO:0000256" key="6">
    <source>
        <dbReference type="ARBA" id="ARBA00022475"/>
    </source>
</evidence>
<dbReference type="InterPro" id="IPR050388">
    <property type="entry name" value="ABC_Ni/Peptide_Import"/>
</dbReference>
<dbReference type="InterPro" id="IPR035906">
    <property type="entry name" value="MetI-like_sf"/>
</dbReference>
<evidence type="ECO:0000256" key="1">
    <source>
        <dbReference type="ARBA" id="ARBA00004141"/>
    </source>
</evidence>
<feature type="domain" description="ABC transporter" evidence="15">
    <location>
        <begin position="298"/>
        <end position="542"/>
    </location>
</feature>
<dbReference type="CDD" id="cd06261">
    <property type="entry name" value="TM_PBP2"/>
    <property type="match status" value="1"/>
</dbReference>
<evidence type="ECO:0000256" key="8">
    <source>
        <dbReference type="ARBA" id="ARBA00022692"/>
    </source>
</evidence>
<feature type="domain" description="ABC transmembrane type-1" evidence="16">
    <location>
        <begin position="73"/>
        <end position="262"/>
    </location>
</feature>
<dbReference type="PROSITE" id="PS00211">
    <property type="entry name" value="ABC_TRANSPORTER_1"/>
    <property type="match status" value="1"/>
</dbReference>
<dbReference type="SUPFAM" id="SSF161098">
    <property type="entry name" value="MetI-like"/>
    <property type="match status" value="1"/>
</dbReference>
<feature type="transmembrane region" description="Helical" evidence="13">
    <location>
        <begin position="138"/>
        <end position="156"/>
    </location>
</feature>
<dbReference type="PANTHER" id="PTHR43297:SF4">
    <property type="entry name" value="PUTRESCINE EXPORT SYSTEM ATP-BINDING PROTEIN SAPD"/>
    <property type="match status" value="1"/>
</dbReference>
<feature type="region of interest" description="Disordered" evidence="14">
    <location>
        <begin position="269"/>
        <end position="289"/>
    </location>
</feature>
<dbReference type="InterPro" id="IPR017871">
    <property type="entry name" value="ABC_transporter-like_CS"/>
</dbReference>
<proteinExistence type="inferred from homology"/>
<dbReference type="PANTHER" id="PTHR43297">
    <property type="entry name" value="OLIGOPEPTIDE TRANSPORT ATP-BINDING PROTEIN APPD"/>
    <property type="match status" value="1"/>
</dbReference>
<evidence type="ECO:0000256" key="11">
    <source>
        <dbReference type="ARBA" id="ARBA00022989"/>
    </source>
</evidence>
<evidence type="ECO:0000256" key="4">
    <source>
        <dbReference type="ARBA" id="ARBA00005417"/>
    </source>
</evidence>
<dbReference type="InterPro" id="IPR003593">
    <property type="entry name" value="AAA+_ATPase"/>
</dbReference>
<keyword evidence="8 13" id="KW-0812">Transmembrane</keyword>
<keyword evidence="7" id="KW-0997">Cell inner membrane</keyword>
<keyword evidence="5 13" id="KW-0813">Transport</keyword>
<evidence type="ECO:0000256" key="10">
    <source>
        <dbReference type="ARBA" id="ARBA00022840"/>
    </source>
</evidence>
<evidence type="ECO:0000313" key="17">
    <source>
        <dbReference type="EMBL" id="GAA3665713.1"/>
    </source>
</evidence>
<dbReference type="EMBL" id="BAABEO010000001">
    <property type="protein sequence ID" value="GAA3665713.1"/>
    <property type="molecule type" value="Genomic_DNA"/>
</dbReference>
<dbReference type="Pfam" id="PF00528">
    <property type="entry name" value="BPD_transp_1"/>
    <property type="match status" value="1"/>
</dbReference>
<evidence type="ECO:0000256" key="14">
    <source>
        <dbReference type="SAM" id="MobiDB-lite"/>
    </source>
</evidence>
<evidence type="ECO:0000256" key="3">
    <source>
        <dbReference type="ARBA" id="ARBA00004533"/>
    </source>
</evidence>
<dbReference type="Gene3D" id="3.40.50.300">
    <property type="entry name" value="P-loop containing nucleotide triphosphate hydrolases"/>
    <property type="match status" value="1"/>
</dbReference>
<keyword evidence="6" id="KW-1003">Cell membrane</keyword>
<keyword evidence="12 13" id="KW-0472">Membrane</keyword>
<organism evidence="17 18">
    <name type="scientific">Arthrobacter ginkgonis</name>
    <dbReference type="NCBI Taxonomy" id="1630594"/>
    <lineage>
        <taxon>Bacteria</taxon>
        <taxon>Bacillati</taxon>
        <taxon>Actinomycetota</taxon>
        <taxon>Actinomycetes</taxon>
        <taxon>Micrococcales</taxon>
        <taxon>Micrococcaceae</taxon>
        <taxon>Arthrobacter</taxon>
    </lineage>
</organism>
<dbReference type="SMART" id="SM00382">
    <property type="entry name" value="AAA"/>
    <property type="match status" value="1"/>
</dbReference>
<evidence type="ECO:0000259" key="15">
    <source>
        <dbReference type="PROSITE" id="PS50893"/>
    </source>
</evidence>
<dbReference type="SUPFAM" id="SSF52540">
    <property type="entry name" value="P-loop containing nucleoside triphosphate hydrolases"/>
    <property type="match status" value="1"/>
</dbReference>
<feature type="transmembrane region" description="Helical" evidence="13">
    <location>
        <begin position="194"/>
        <end position="219"/>
    </location>
</feature>
<gene>
    <name evidence="17" type="ORF">GCM10023081_00650</name>
</gene>
<dbReference type="InterPro" id="IPR000515">
    <property type="entry name" value="MetI-like"/>
</dbReference>
<name>A0ABP7BNS4_9MICC</name>
<accession>A0ABP7BNS4</accession>
<evidence type="ECO:0000256" key="2">
    <source>
        <dbReference type="ARBA" id="ARBA00004202"/>
    </source>
</evidence>
<dbReference type="Pfam" id="PF00005">
    <property type="entry name" value="ABC_tran"/>
    <property type="match status" value="1"/>
</dbReference>
<dbReference type="CDD" id="cd03257">
    <property type="entry name" value="ABC_NikE_OppD_transporters"/>
    <property type="match status" value="1"/>
</dbReference>
<feature type="transmembrane region" description="Helical" evidence="13">
    <location>
        <begin position="245"/>
        <end position="266"/>
    </location>
</feature>
<reference evidence="18" key="1">
    <citation type="journal article" date="2019" name="Int. J. Syst. Evol. Microbiol.">
        <title>The Global Catalogue of Microorganisms (GCM) 10K type strain sequencing project: providing services to taxonomists for standard genome sequencing and annotation.</title>
        <authorList>
            <consortium name="The Broad Institute Genomics Platform"/>
            <consortium name="The Broad Institute Genome Sequencing Center for Infectious Disease"/>
            <person name="Wu L."/>
            <person name="Ma J."/>
        </authorList>
    </citation>
    <scope>NUCLEOTIDE SEQUENCE [LARGE SCALE GENOMIC DNA]</scope>
    <source>
        <strain evidence="18">JCM 30742</strain>
    </source>
</reference>
<comment type="similarity">
    <text evidence="13">Belongs to the binding-protein-dependent transport system permease family.</text>
</comment>
<dbReference type="PROSITE" id="PS50893">
    <property type="entry name" value="ABC_TRANSPORTER_2"/>
    <property type="match status" value="1"/>
</dbReference>
<feature type="transmembrane region" description="Helical" evidence="13">
    <location>
        <begin position="79"/>
        <end position="100"/>
    </location>
</feature>
<evidence type="ECO:0000256" key="5">
    <source>
        <dbReference type="ARBA" id="ARBA00022448"/>
    </source>
</evidence>